<dbReference type="GO" id="GO:0006351">
    <property type="term" value="P:DNA-templated transcription"/>
    <property type="evidence" value="ECO:0007669"/>
    <property type="project" value="InterPro"/>
</dbReference>
<evidence type="ECO:0000256" key="5">
    <source>
        <dbReference type="ARBA" id="ARBA00022833"/>
    </source>
</evidence>
<dbReference type="Pfam" id="PF00096">
    <property type="entry name" value="zf-C2H2"/>
    <property type="match status" value="1"/>
</dbReference>
<name>A0A5N6ZPF3_9EURO</name>
<dbReference type="EMBL" id="ML737874">
    <property type="protein sequence ID" value="KAE8358719.1"/>
    <property type="molecule type" value="Genomic_DNA"/>
</dbReference>
<dbReference type="SMART" id="SM00355">
    <property type="entry name" value="ZnF_C2H2"/>
    <property type="match status" value="2"/>
</dbReference>
<keyword evidence="13" id="KW-1185">Reference proteome</keyword>
<accession>A0A5N6ZPF3</accession>
<evidence type="ECO:0000259" key="11">
    <source>
        <dbReference type="PROSITE" id="PS50157"/>
    </source>
</evidence>
<evidence type="ECO:0000256" key="3">
    <source>
        <dbReference type="ARBA" id="ARBA00022737"/>
    </source>
</evidence>
<feature type="region of interest" description="Disordered" evidence="10">
    <location>
        <begin position="1"/>
        <end position="21"/>
    </location>
</feature>
<dbReference type="SUPFAM" id="SSF57667">
    <property type="entry name" value="beta-beta-alpha zinc fingers"/>
    <property type="match status" value="1"/>
</dbReference>
<dbReference type="Proteomes" id="UP000326268">
    <property type="component" value="Unassembled WGS sequence"/>
</dbReference>
<dbReference type="GO" id="GO:0008270">
    <property type="term" value="F:zinc ion binding"/>
    <property type="evidence" value="ECO:0007669"/>
    <property type="project" value="UniProtKB-KW"/>
</dbReference>
<keyword evidence="7" id="KW-0804">Transcription</keyword>
<dbReference type="PROSITE" id="PS50157">
    <property type="entry name" value="ZINC_FINGER_C2H2_2"/>
    <property type="match status" value="1"/>
</dbReference>
<evidence type="ECO:0000256" key="4">
    <source>
        <dbReference type="ARBA" id="ARBA00022771"/>
    </source>
</evidence>
<keyword evidence="6" id="KW-0805">Transcription regulation</keyword>
<dbReference type="InterPro" id="IPR051059">
    <property type="entry name" value="VerF-like"/>
</dbReference>
<evidence type="ECO:0000256" key="1">
    <source>
        <dbReference type="ARBA" id="ARBA00004123"/>
    </source>
</evidence>
<evidence type="ECO:0000256" key="8">
    <source>
        <dbReference type="ARBA" id="ARBA00023242"/>
    </source>
</evidence>
<keyword evidence="3" id="KW-0677">Repeat</keyword>
<keyword evidence="4 9" id="KW-0863">Zinc-finger</keyword>
<dbReference type="PANTHER" id="PTHR40626">
    <property type="entry name" value="MIP31509P"/>
    <property type="match status" value="1"/>
</dbReference>
<keyword evidence="2" id="KW-0479">Metal-binding</keyword>
<dbReference type="Gene3D" id="3.30.160.60">
    <property type="entry name" value="Classic Zinc Finger"/>
    <property type="match status" value="1"/>
</dbReference>
<dbReference type="Pfam" id="PF04082">
    <property type="entry name" value="Fungal_trans"/>
    <property type="match status" value="1"/>
</dbReference>
<dbReference type="InterPro" id="IPR013087">
    <property type="entry name" value="Znf_C2H2_type"/>
</dbReference>
<dbReference type="AlphaFoldDB" id="A0A5N6ZPF3"/>
<dbReference type="PROSITE" id="PS00028">
    <property type="entry name" value="ZINC_FINGER_C2H2_1"/>
    <property type="match status" value="1"/>
</dbReference>
<dbReference type="OrthoDB" id="1405595at2759"/>
<evidence type="ECO:0000256" key="7">
    <source>
        <dbReference type="ARBA" id="ARBA00023163"/>
    </source>
</evidence>
<evidence type="ECO:0000256" key="2">
    <source>
        <dbReference type="ARBA" id="ARBA00022723"/>
    </source>
</evidence>
<keyword evidence="8" id="KW-0539">Nucleus</keyword>
<sequence>METIPMAGNHAKAPVESGIPSSRRPFPCDECPKMFTRNENLRRHKRARHRRAQSHDFKCDGCHAVFARSDVFKRHRDRCPVEVSNNHTSRPQTNLQQSYQATGPTTALLSTTEAPAASLRSGDQFWEAHGSFATDFPREFLLPSPVNHHHLAENVKNYFEHFHPSLPLLHRPTFTVASAPKLLLDAVSLIGSLYSTIPCSDEEVQARAHWRRDAWQSGQLELRNMILNECRDIRKPWVMQTWILYIIYGVYAGETTQFQTARAMLRQIVDAIREVGLSHQEIAMPESQSWLYDLDYPRGDESQTLYARWTSYITAESTRVALYTLIFLDSHVFVPCNFRPLMSSMELGWELPFPTKLWEAKDPEIWIRRFNEYFGVSGFTFTNDLLHRPRGLAAASLTMATQQLMTEAPGTEISSVLEASPLAAFCVLANLDTLVRDFTRCYYQMPPSYSDPNPFHILTQSQTKSVHMAIRNIGKIVKDMASTSDSPQYLLWRTNELFLVSLQVSLCRPDQLLIGGIVDNSLIAGMAASTHLMRGNFVAVRRSAPLLAPRPGGNEGVLALLSELSAALASIYGVNSEKVAYEAPWVTVTSYGILLCIWGALRRATTEIRDHLNTFNQLPRTSEPCILIFNTLMEATLLYSSTTRHNRDNRDPRLWSPDRDAFSSLLREGQLMFADLVKAFCRQRFVWSIGPSMLAVLRELPDDASCGSE</sequence>
<keyword evidence="5" id="KW-0862">Zinc</keyword>
<reference evidence="12 13" key="1">
    <citation type="submission" date="2019-04" db="EMBL/GenBank/DDBJ databases">
        <title>Friends and foes A comparative genomics studyof 23 Aspergillus species from section Flavi.</title>
        <authorList>
            <consortium name="DOE Joint Genome Institute"/>
            <person name="Kjaerbolling I."/>
            <person name="Vesth T."/>
            <person name="Frisvad J.C."/>
            <person name="Nybo J.L."/>
            <person name="Theobald S."/>
            <person name="Kildgaard S."/>
            <person name="Isbrandt T."/>
            <person name="Kuo A."/>
            <person name="Sato A."/>
            <person name="Lyhne E.K."/>
            <person name="Kogle M.E."/>
            <person name="Wiebenga A."/>
            <person name="Kun R.S."/>
            <person name="Lubbers R.J."/>
            <person name="Makela M.R."/>
            <person name="Barry K."/>
            <person name="Chovatia M."/>
            <person name="Clum A."/>
            <person name="Daum C."/>
            <person name="Haridas S."/>
            <person name="He G."/>
            <person name="LaButti K."/>
            <person name="Lipzen A."/>
            <person name="Mondo S."/>
            <person name="Riley R."/>
            <person name="Salamov A."/>
            <person name="Simmons B.A."/>
            <person name="Magnuson J.K."/>
            <person name="Henrissat B."/>
            <person name="Mortensen U.H."/>
            <person name="Larsen T.O."/>
            <person name="Devries R.P."/>
            <person name="Grigoriev I.V."/>
            <person name="Machida M."/>
            <person name="Baker S.E."/>
            <person name="Andersen M.R."/>
        </authorList>
    </citation>
    <scope>NUCLEOTIDE SEQUENCE [LARGE SCALE GENOMIC DNA]</scope>
    <source>
        <strain evidence="12 13">CBS 763.97</strain>
    </source>
</reference>
<dbReference type="GeneID" id="43659430"/>
<evidence type="ECO:0000313" key="12">
    <source>
        <dbReference type="EMBL" id="KAE8358719.1"/>
    </source>
</evidence>
<evidence type="ECO:0000256" key="6">
    <source>
        <dbReference type="ARBA" id="ARBA00023015"/>
    </source>
</evidence>
<dbReference type="CDD" id="cd12148">
    <property type="entry name" value="fungal_TF_MHR"/>
    <property type="match status" value="1"/>
</dbReference>
<proteinExistence type="predicted"/>
<dbReference type="GO" id="GO:0000785">
    <property type="term" value="C:chromatin"/>
    <property type="evidence" value="ECO:0007669"/>
    <property type="project" value="TreeGrafter"/>
</dbReference>
<comment type="subcellular location">
    <subcellularLocation>
        <location evidence="1">Nucleus</location>
    </subcellularLocation>
</comment>
<dbReference type="InterPro" id="IPR036236">
    <property type="entry name" value="Znf_C2H2_sf"/>
</dbReference>
<dbReference type="InterPro" id="IPR007219">
    <property type="entry name" value="XnlR_reg_dom"/>
</dbReference>
<feature type="domain" description="C2H2-type" evidence="11">
    <location>
        <begin position="26"/>
        <end position="54"/>
    </location>
</feature>
<dbReference type="GO" id="GO:0000978">
    <property type="term" value="F:RNA polymerase II cis-regulatory region sequence-specific DNA binding"/>
    <property type="evidence" value="ECO:0007669"/>
    <property type="project" value="InterPro"/>
</dbReference>
<evidence type="ECO:0000313" key="13">
    <source>
        <dbReference type="Proteomes" id="UP000326268"/>
    </source>
</evidence>
<dbReference type="RefSeq" id="XP_031921800.1">
    <property type="nucleotide sequence ID" value="XM_032074984.1"/>
</dbReference>
<dbReference type="GO" id="GO:0000981">
    <property type="term" value="F:DNA-binding transcription factor activity, RNA polymerase II-specific"/>
    <property type="evidence" value="ECO:0007669"/>
    <property type="project" value="InterPro"/>
</dbReference>
<dbReference type="PANTHER" id="PTHR40626:SF11">
    <property type="entry name" value="ZINC FINGER PROTEIN YPR022C"/>
    <property type="match status" value="1"/>
</dbReference>
<organism evidence="12 13">
    <name type="scientific">Aspergillus caelatus</name>
    <dbReference type="NCBI Taxonomy" id="61420"/>
    <lineage>
        <taxon>Eukaryota</taxon>
        <taxon>Fungi</taxon>
        <taxon>Dikarya</taxon>
        <taxon>Ascomycota</taxon>
        <taxon>Pezizomycotina</taxon>
        <taxon>Eurotiomycetes</taxon>
        <taxon>Eurotiomycetidae</taxon>
        <taxon>Eurotiales</taxon>
        <taxon>Aspergillaceae</taxon>
        <taxon>Aspergillus</taxon>
        <taxon>Aspergillus subgen. Circumdati</taxon>
    </lineage>
</organism>
<dbReference type="GO" id="GO:0005634">
    <property type="term" value="C:nucleus"/>
    <property type="evidence" value="ECO:0007669"/>
    <property type="project" value="UniProtKB-SubCell"/>
</dbReference>
<dbReference type="FunFam" id="3.30.160.60:FF:000446">
    <property type="entry name" value="Zinc finger protein"/>
    <property type="match status" value="1"/>
</dbReference>
<evidence type="ECO:0000256" key="9">
    <source>
        <dbReference type="PROSITE-ProRule" id="PRU00042"/>
    </source>
</evidence>
<feature type="region of interest" description="Disordered" evidence="10">
    <location>
        <begin position="82"/>
        <end position="104"/>
    </location>
</feature>
<feature type="compositionally biased region" description="Polar residues" evidence="10">
    <location>
        <begin position="83"/>
        <end position="104"/>
    </location>
</feature>
<evidence type="ECO:0000256" key="10">
    <source>
        <dbReference type="SAM" id="MobiDB-lite"/>
    </source>
</evidence>
<protein>
    <recommendedName>
        <fullName evidence="11">C2H2-type domain-containing protein</fullName>
    </recommendedName>
</protein>
<gene>
    <name evidence="12" type="ORF">BDV27DRAFT_169245</name>
</gene>